<comment type="caution">
    <text evidence="2">The sequence shown here is derived from an EMBL/GenBank/DDBJ whole genome shotgun (WGS) entry which is preliminary data.</text>
</comment>
<accession>A0A927W9S7</accession>
<dbReference type="SUPFAM" id="SSF53335">
    <property type="entry name" value="S-adenosyl-L-methionine-dependent methyltransferases"/>
    <property type="match status" value="1"/>
</dbReference>
<reference evidence="2" key="1">
    <citation type="submission" date="2019-04" db="EMBL/GenBank/DDBJ databases">
        <title>Evolution of Biomass-Degrading Anaerobic Consortia Revealed by Metagenomics.</title>
        <authorList>
            <person name="Peng X."/>
        </authorList>
    </citation>
    <scope>NUCLEOTIDE SEQUENCE</scope>
    <source>
        <strain evidence="2">SIG254</strain>
    </source>
</reference>
<evidence type="ECO:0000259" key="1">
    <source>
        <dbReference type="Pfam" id="PF08241"/>
    </source>
</evidence>
<evidence type="ECO:0000313" key="3">
    <source>
        <dbReference type="Proteomes" id="UP000768462"/>
    </source>
</evidence>
<organism evidence="2 3">
    <name type="scientific">Clostridium sulfidigenes</name>
    <dbReference type="NCBI Taxonomy" id="318464"/>
    <lineage>
        <taxon>Bacteria</taxon>
        <taxon>Bacillati</taxon>
        <taxon>Bacillota</taxon>
        <taxon>Clostridia</taxon>
        <taxon>Eubacteriales</taxon>
        <taxon>Clostridiaceae</taxon>
        <taxon>Clostridium</taxon>
    </lineage>
</organism>
<keyword evidence="2" id="KW-0808">Transferase</keyword>
<dbReference type="InterPro" id="IPR052939">
    <property type="entry name" value="23S_rRNA_MeTrnsfrase_RlmA"/>
</dbReference>
<dbReference type="EMBL" id="SVCM01000044">
    <property type="protein sequence ID" value="MBE6059290.1"/>
    <property type="molecule type" value="Genomic_DNA"/>
</dbReference>
<dbReference type="PANTHER" id="PTHR43460">
    <property type="entry name" value="METHYLTRANSFERASE"/>
    <property type="match status" value="1"/>
</dbReference>
<sequence>MNRGEFKNYLKNEEKKGFQGWDFSYLDGRWHGENIPWDYKKILLSYLKAEYKLLDMGTGGGEFLLTLDHPVYNTAVTEAYPPNVVICQEKLKPLGITVRQVFDDAVLPFEDDSFDIIINRHESYDISEVNRILKTGGHFITQQVGVKNNVDLSEKLINNFKPSYPAHDLKHNIKDFKDNGFEILKSEEAFTPIRFYDTGALVYFAKIIEWEFPSFSVDTCFENLCKIERELNEIGYIEGTEHRFLIVAKKLSTSNETGNFRYNY</sequence>
<feature type="domain" description="Methyltransferase type 11" evidence="1">
    <location>
        <begin position="54"/>
        <end position="140"/>
    </location>
</feature>
<dbReference type="Gene3D" id="3.40.50.150">
    <property type="entry name" value="Vaccinia Virus protein VP39"/>
    <property type="match status" value="1"/>
</dbReference>
<proteinExistence type="predicted"/>
<protein>
    <submittedName>
        <fullName evidence="2">Class I SAM-dependent methyltransferase</fullName>
    </submittedName>
</protein>
<dbReference type="GO" id="GO:0032259">
    <property type="term" value="P:methylation"/>
    <property type="evidence" value="ECO:0007669"/>
    <property type="project" value="UniProtKB-KW"/>
</dbReference>
<name>A0A927W9S7_9CLOT</name>
<dbReference type="InterPro" id="IPR029063">
    <property type="entry name" value="SAM-dependent_MTases_sf"/>
</dbReference>
<gene>
    <name evidence="2" type="ORF">E7215_03825</name>
</gene>
<keyword evidence="2" id="KW-0489">Methyltransferase</keyword>
<evidence type="ECO:0000313" key="2">
    <source>
        <dbReference type="EMBL" id="MBE6059290.1"/>
    </source>
</evidence>
<dbReference type="InterPro" id="IPR013216">
    <property type="entry name" value="Methyltransf_11"/>
</dbReference>
<dbReference type="CDD" id="cd02440">
    <property type="entry name" value="AdoMet_MTases"/>
    <property type="match status" value="1"/>
</dbReference>
<dbReference type="PANTHER" id="PTHR43460:SF1">
    <property type="entry name" value="METHYLTRANSFERASE TYPE 11 DOMAIN-CONTAINING PROTEIN"/>
    <property type="match status" value="1"/>
</dbReference>
<dbReference type="AlphaFoldDB" id="A0A927W9S7"/>
<dbReference type="Proteomes" id="UP000768462">
    <property type="component" value="Unassembled WGS sequence"/>
</dbReference>
<dbReference type="Pfam" id="PF08241">
    <property type="entry name" value="Methyltransf_11"/>
    <property type="match status" value="1"/>
</dbReference>
<dbReference type="GO" id="GO:0008757">
    <property type="term" value="F:S-adenosylmethionine-dependent methyltransferase activity"/>
    <property type="evidence" value="ECO:0007669"/>
    <property type="project" value="InterPro"/>
</dbReference>